<proteinExistence type="inferred from homology"/>
<feature type="binding site" evidence="6">
    <location>
        <begin position="44"/>
        <end position="49"/>
    </location>
    <ligand>
        <name>ATP</name>
        <dbReference type="ChEBI" id="CHEBI:30616"/>
    </ligand>
</feature>
<evidence type="ECO:0000256" key="4">
    <source>
        <dbReference type="ARBA" id="ARBA00022840"/>
    </source>
</evidence>
<dbReference type="PANTHER" id="PTHR43033">
    <property type="entry name" value="TRNA(ILE)-LYSIDINE SYNTHASE-RELATED"/>
    <property type="match status" value="1"/>
</dbReference>
<evidence type="ECO:0000256" key="6">
    <source>
        <dbReference type="HAMAP-Rule" id="MF_01161"/>
    </source>
</evidence>
<evidence type="ECO:0000256" key="3">
    <source>
        <dbReference type="ARBA" id="ARBA00022741"/>
    </source>
</evidence>
<keyword evidence="6" id="KW-0963">Cytoplasm</keyword>
<dbReference type="InterPro" id="IPR014729">
    <property type="entry name" value="Rossmann-like_a/b/a_fold"/>
</dbReference>
<comment type="caution">
    <text evidence="8">The sequence shown here is derived from an EMBL/GenBank/DDBJ whole genome shotgun (WGS) entry which is preliminary data.</text>
</comment>
<dbReference type="PANTHER" id="PTHR43033:SF5">
    <property type="entry name" value="TRNA(ILE)-LYSIDINE SYNTHETASE"/>
    <property type="match status" value="1"/>
</dbReference>
<evidence type="ECO:0000313" key="9">
    <source>
        <dbReference type="Proteomes" id="UP000239425"/>
    </source>
</evidence>
<dbReference type="GO" id="GO:0006400">
    <property type="term" value="P:tRNA modification"/>
    <property type="evidence" value="ECO:0007669"/>
    <property type="project" value="UniProtKB-UniRule"/>
</dbReference>
<dbReference type="AlphaFoldDB" id="A0A2S5RHV3"/>
<name>A0A2S5RHV3_9PROT</name>
<evidence type="ECO:0000313" key="8">
    <source>
        <dbReference type="EMBL" id="PPE06901.1"/>
    </source>
</evidence>
<organism evidence="8 9">
    <name type="scientific">Holospora curviuscula</name>
    <dbReference type="NCBI Taxonomy" id="1082868"/>
    <lineage>
        <taxon>Bacteria</taxon>
        <taxon>Pseudomonadati</taxon>
        <taxon>Pseudomonadota</taxon>
        <taxon>Alphaproteobacteria</taxon>
        <taxon>Holosporales</taxon>
        <taxon>Holosporaceae</taxon>
        <taxon>Holospora</taxon>
    </lineage>
</organism>
<keyword evidence="3 6" id="KW-0547">Nucleotide-binding</keyword>
<accession>A0A2S5RHV3</accession>
<comment type="similarity">
    <text evidence="6">Belongs to the tRNA(Ile)-lysidine synthase family.</text>
</comment>
<protein>
    <recommendedName>
        <fullName evidence="6">tRNA(Ile)-lysidine synthase</fullName>
        <ecNumber evidence="6">6.3.4.19</ecNumber>
    </recommendedName>
    <alternativeName>
        <fullName evidence="6">tRNA(Ile)-2-lysyl-cytidine synthase</fullName>
    </alternativeName>
    <alternativeName>
        <fullName evidence="6">tRNA(Ile)-lysidine synthetase</fullName>
    </alternativeName>
</protein>
<keyword evidence="9" id="KW-1185">Reference proteome</keyword>
<sequence>MVLLDYTDTFFREESVENLERYFFLLLDEYFSSTPPNVIALGVSGGPDSLALTYLYLRWTQVCATHVQLVPLIVDHGIRKKSSEEALQVRQWLRHWGLSPHILQCKGVGTNQAQWRQARYRALLLACHAQKISWLTLAHHQDDVLETVWMRQQASSEWRGKAGISSHRIQWNIHILRPLLAWPKYTMYRILQHLQHPWVEDPSNQAQHFFRCKARSVIKSQSLQERQALWKNILALSAQRHTESVRWYRQTHVVPFAGGYAFLWTSPCFMLPMSQGARILSQWVLSIMPRATPLKQAPLRETWKTILFWKEKKATPCIIFTLGGCVGIHTPHALYCFREWGRIIPHSPPETTLPWMWDHRFLFPTSITCRVSASGVGTKNLYQSLIPPSKDIPKYVLRWAQAAMPDCPEGTLYYPSVPCPIFSLPLGYKLDLTFSSRQEKK</sequence>
<dbReference type="CDD" id="cd01992">
    <property type="entry name" value="TilS_N"/>
    <property type="match status" value="1"/>
</dbReference>
<dbReference type="NCBIfam" id="TIGR02432">
    <property type="entry name" value="lysidine_TilS_N"/>
    <property type="match status" value="1"/>
</dbReference>
<dbReference type="GO" id="GO:0005737">
    <property type="term" value="C:cytoplasm"/>
    <property type="evidence" value="ECO:0007669"/>
    <property type="project" value="UniProtKB-SubCell"/>
</dbReference>
<gene>
    <name evidence="6" type="primary">tilS</name>
    <name evidence="8" type="ORF">HCUR_00052</name>
</gene>
<evidence type="ECO:0000256" key="2">
    <source>
        <dbReference type="ARBA" id="ARBA00022694"/>
    </source>
</evidence>
<dbReference type="InterPro" id="IPR012094">
    <property type="entry name" value="tRNA_Ile_lys_synt"/>
</dbReference>
<dbReference type="RefSeq" id="WP_165780575.1">
    <property type="nucleotide sequence ID" value="NZ_PHHC01000013.1"/>
</dbReference>
<dbReference type="HAMAP" id="MF_01161">
    <property type="entry name" value="tRNA_Ile_lys_synt"/>
    <property type="match status" value="1"/>
</dbReference>
<keyword evidence="4 6" id="KW-0067">ATP-binding</keyword>
<dbReference type="GO" id="GO:0005524">
    <property type="term" value="F:ATP binding"/>
    <property type="evidence" value="ECO:0007669"/>
    <property type="project" value="UniProtKB-UniRule"/>
</dbReference>
<dbReference type="Pfam" id="PF01171">
    <property type="entry name" value="ATP_bind_3"/>
    <property type="match status" value="1"/>
</dbReference>
<comment type="domain">
    <text evidence="6">The N-terminal region contains the highly conserved SGGXDS motif, predicted to be a P-loop motif involved in ATP binding.</text>
</comment>
<comment type="subcellular location">
    <subcellularLocation>
        <location evidence="6">Cytoplasm</location>
    </subcellularLocation>
</comment>
<dbReference type="Proteomes" id="UP000239425">
    <property type="component" value="Unassembled WGS sequence"/>
</dbReference>
<evidence type="ECO:0000256" key="1">
    <source>
        <dbReference type="ARBA" id="ARBA00022598"/>
    </source>
</evidence>
<evidence type="ECO:0000256" key="5">
    <source>
        <dbReference type="ARBA" id="ARBA00048539"/>
    </source>
</evidence>
<dbReference type="Gene3D" id="3.40.50.620">
    <property type="entry name" value="HUPs"/>
    <property type="match status" value="1"/>
</dbReference>
<comment type="catalytic activity">
    <reaction evidence="5 6">
        <text>cytidine(34) in tRNA(Ile2) + L-lysine + ATP = lysidine(34) in tRNA(Ile2) + AMP + diphosphate + H(+)</text>
        <dbReference type="Rhea" id="RHEA:43744"/>
        <dbReference type="Rhea" id="RHEA-COMP:10625"/>
        <dbReference type="Rhea" id="RHEA-COMP:10670"/>
        <dbReference type="ChEBI" id="CHEBI:15378"/>
        <dbReference type="ChEBI" id="CHEBI:30616"/>
        <dbReference type="ChEBI" id="CHEBI:32551"/>
        <dbReference type="ChEBI" id="CHEBI:33019"/>
        <dbReference type="ChEBI" id="CHEBI:82748"/>
        <dbReference type="ChEBI" id="CHEBI:83665"/>
        <dbReference type="ChEBI" id="CHEBI:456215"/>
        <dbReference type="EC" id="6.3.4.19"/>
    </reaction>
</comment>
<reference evidence="8 9" key="1">
    <citation type="submission" date="2017-11" db="EMBL/GenBank/DDBJ databases">
        <title>Comparative genomic analysis of Holospora spp., intranuclear symbionts of paramecia.</title>
        <authorList>
            <person name="Garushyants S.K."/>
            <person name="Beliavskaya A."/>
            <person name="Malko D.B."/>
            <person name="Logacheva M.D."/>
            <person name="Rautian M.S."/>
            <person name="Gelfand M.S."/>
        </authorList>
    </citation>
    <scope>NUCLEOTIDE SEQUENCE [LARGE SCALE GENOMIC DNA]</scope>
    <source>
        <strain evidence="9">02AZ16</strain>
    </source>
</reference>
<feature type="domain" description="tRNA(Ile)-lysidine/2-thiocytidine synthase N-terminal" evidence="7">
    <location>
        <begin position="39"/>
        <end position="215"/>
    </location>
</feature>
<dbReference type="GO" id="GO:0032267">
    <property type="term" value="F:tRNA(Ile)-lysidine synthase activity"/>
    <property type="evidence" value="ECO:0007669"/>
    <property type="project" value="UniProtKB-EC"/>
</dbReference>
<dbReference type="SUPFAM" id="SSF52402">
    <property type="entry name" value="Adenine nucleotide alpha hydrolases-like"/>
    <property type="match status" value="1"/>
</dbReference>
<dbReference type="InterPro" id="IPR011063">
    <property type="entry name" value="TilS/TtcA_N"/>
</dbReference>
<dbReference type="EC" id="6.3.4.19" evidence="6"/>
<comment type="function">
    <text evidence="6">Ligates lysine onto the cytidine present at position 34 of the AUA codon-specific tRNA(Ile) that contains the anticodon CAU, in an ATP-dependent manner. Cytidine is converted to lysidine, thus changing the amino acid specificity of the tRNA from methionine to isoleucine.</text>
</comment>
<keyword evidence="1 6" id="KW-0436">Ligase</keyword>
<dbReference type="EMBL" id="PHHC01000013">
    <property type="protein sequence ID" value="PPE06901.1"/>
    <property type="molecule type" value="Genomic_DNA"/>
</dbReference>
<evidence type="ECO:0000259" key="7">
    <source>
        <dbReference type="Pfam" id="PF01171"/>
    </source>
</evidence>
<keyword evidence="2 6" id="KW-0819">tRNA processing</keyword>
<dbReference type="InterPro" id="IPR012795">
    <property type="entry name" value="tRNA_Ile_lys_synt_N"/>
</dbReference>